<dbReference type="STRING" id="910347.SAMN05421773_110117"/>
<dbReference type="EMBL" id="FOLM01000010">
    <property type="protein sequence ID" value="SFD14445.1"/>
    <property type="molecule type" value="Genomic_DNA"/>
</dbReference>
<reference evidence="1 2" key="1">
    <citation type="submission" date="2016-10" db="EMBL/GenBank/DDBJ databases">
        <authorList>
            <person name="de Groot N.N."/>
        </authorList>
    </citation>
    <scope>NUCLEOTIDE SEQUENCE [LARGE SCALE GENOMIC DNA]</scope>
    <source>
        <strain evidence="1 2">CGMCC 4.5739</strain>
    </source>
</reference>
<accession>A0A1I1PXD6</accession>
<keyword evidence="2" id="KW-1185">Reference proteome</keyword>
<dbReference type="InterPro" id="IPR058154">
    <property type="entry name" value="Bxb1_TTP-like"/>
</dbReference>
<dbReference type="OrthoDB" id="4216991at2"/>
<evidence type="ECO:0000313" key="1">
    <source>
        <dbReference type="EMBL" id="SFD14445.1"/>
    </source>
</evidence>
<dbReference type="Pfam" id="PF25681">
    <property type="entry name" value="Phage_TTP_17"/>
    <property type="match status" value="1"/>
</dbReference>
<dbReference type="RefSeq" id="WP_093839956.1">
    <property type="nucleotide sequence ID" value="NZ_FOLM01000010.1"/>
</dbReference>
<organism evidence="1 2">
    <name type="scientific">Streptomyces aidingensis</name>
    <dbReference type="NCBI Taxonomy" id="910347"/>
    <lineage>
        <taxon>Bacteria</taxon>
        <taxon>Bacillati</taxon>
        <taxon>Actinomycetota</taxon>
        <taxon>Actinomycetes</taxon>
        <taxon>Kitasatosporales</taxon>
        <taxon>Streptomycetaceae</taxon>
        <taxon>Streptomyces</taxon>
    </lineage>
</organism>
<dbReference type="Proteomes" id="UP000199207">
    <property type="component" value="Unassembled WGS sequence"/>
</dbReference>
<name>A0A1I1PXD6_9ACTN</name>
<proteinExistence type="predicted"/>
<protein>
    <submittedName>
        <fullName evidence="1">Uncharacterized protein</fullName>
    </submittedName>
</protein>
<dbReference type="AlphaFoldDB" id="A0A1I1PXD6"/>
<evidence type="ECO:0000313" key="2">
    <source>
        <dbReference type="Proteomes" id="UP000199207"/>
    </source>
</evidence>
<sequence>MTLDATQVRVGITGEVYRAPAGTAAPTGPTTALDAAFEGLGYVSEDGVTEAHDDSVDNIVAWQGATVVRSAVTESVMTLAFTLIQTNTVTLETFHRGSTMTEPTPGVFKLEVKPPTADPGVWVLDVIDGDKHERIYLGNAEITERGELMYANGEPIGYPITITAYPDTDGNLAVKWSDDPAWGESLGS</sequence>
<gene>
    <name evidence="1" type="ORF">SAMN05421773_110117</name>
</gene>